<dbReference type="Gene3D" id="1.25.10.20">
    <property type="entry name" value="Vitellinogen, superhelical"/>
    <property type="match status" value="1"/>
</dbReference>
<dbReference type="InterPro" id="IPR009454">
    <property type="entry name" value="Lipid_transpt_open_b-sht"/>
</dbReference>
<dbReference type="SUPFAM" id="SSF56968">
    <property type="entry name" value="Lipovitellin-phosvitin complex, beta-sheet shell regions"/>
    <property type="match status" value="2"/>
</dbReference>
<dbReference type="OrthoDB" id="6484170at2759"/>
<keyword evidence="12" id="KW-1185">Reference proteome</keyword>
<dbReference type="InterPro" id="IPR015819">
    <property type="entry name" value="Lipid_transp_b-sht_shell"/>
</dbReference>
<keyword evidence="9" id="KW-0325">Glycoprotein</keyword>
<comment type="caution">
    <text evidence="10">Lacks conserved residue(s) required for the propagation of feature annotation.</text>
</comment>
<dbReference type="GO" id="GO:0005319">
    <property type="term" value="F:lipid transporter activity"/>
    <property type="evidence" value="ECO:0007669"/>
    <property type="project" value="InterPro"/>
</dbReference>
<keyword evidence="2" id="KW-0813">Transport</keyword>
<evidence type="ECO:0000256" key="10">
    <source>
        <dbReference type="PROSITE-ProRule" id="PRU00557"/>
    </source>
</evidence>
<evidence type="ECO:0000313" key="12">
    <source>
        <dbReference type="Proteomes" id="UP000076858"/>
    </source>
</evidence>
<dbReference type="EMBL" id="LRGB01002849">
    <property type="protein sequence ID" value="KZS06116.1"/>
    <property type="molecule type" value="Genomic_DNA"/>
</dbReference>
<dbReference type="GO" id="GO:0005576">
    <property type="term" value="C:extracellular region"/>
    <property type="evidence" value="ECO:0007669"/>
    <property type="project" value="UniProtKB-SubCell"/>
</dbReference>
<dbReference type="InterPro" id="IPR001747">
    <property type="entry name" value="Vitellogenin_N"/>
</dbReference>
<dbReference type="GO" id="GO:0008289">
    <property type="term" value="F:lipid binding"/>
    <property type="evidence" value="ECO:0007669"/>
    <property type="project" value="UniProtKB-KW"/>
</dbReference>
<evidence type="ECO:0000256" key="1">
    <source>
        <dbReference type="ARBA" id="ARBA00004613"/>
    </source>
</evidence>
<dbReference type="SMART" id="SM01169">
    <property type="entry name" value="DUF1943"/>
    <property type="match status" value="1"/>
</dbReference>
<dbReference type="PANTHER" id="PTHR23345:SF15">
    <property type="entry name" value="VITELLOGENIN 1-RELATED"/>
    <property type="match status" value="1"/>
</dbReference>
<evidence type="ECO:0000256" key="5">
    <source>
        <dbReference type="ARBA" id="ARBA00022761"/>
    </source>
</evidence>
<dbReference type="Pfam" id="PF09172">
    <property type="entry name" value="Vit_open_b-sht"/>
    <property type="match status" value="1"/>
</dbReference>
<evidence type="ECO:0000256" key="2">
    <source>
        <dbReference type="ARBA" id="ARBA00022448"/>
    </source>
</evidence>
<evidence type="ECO:0000256" key="8">
    <source>
        <dbReference type="ARBA" id="ARBA00023157"/>
    </source>
</evidence>
<dbReference type="STRING" id="35525.A0A0P5VMR4"/>
<accession>A0A0P5VMR4</accession>
<evidence type="ECO:0000256" key="6">
    <source>
        <dbReference type="ARBA" id="ARBA00023055"/>
    </source>
</evidence>
<dbReference type="Gene3D" id="2.30.230.10">
    <property type="entry name" value="Lipovitellin, beta-sheet shell regions, chain A"/>
    <property type="match status" value="1"/>
</dbReference>
<dbReference type="FunFam" id="2.20.50.20:FF:000007">
    <property type="entry name" value="von Willebrand factor type D domaincontaining protein"/>
    <property type="match status" value="1"/>
</dbReference>
<sequence>MGKTSSMWALLLLVPCVLAGPILQNSCASECRSPLNPKFRYAAGQTYTYNFQAKSKTWMMGTSDDQAVLEVKGQALVTFRDSCDAVLQIRQAAISGLDEKVEAIELEKRPLSFSWQDGTVDSLCPEQEDPVWVVNIKRSVLSMLQHTAQFLEVPETHVIESDVIGRCPTEYTVEGTGSSIKVTKTKIPNQCSSRIDRQSSIPTVSYNVAAEIQTIPLMNSTTVCVMQIKDNLVQTTECRESHLFRPLSSEEGGARTEVTSSISLISTTNAGVAAKLSSNRVSRTLILDPLGVQVEFQDAKDVSVVIRSICQQLAADSPPRFISQLFTELVHSLRKASVRDVKVAYNNLRGKKICPESTKTEKLFLDALPQAGNTAAISLMVDILKENKLSSRQALGWYLSLPLAKFADIDSVKAVLPLIEAASTSPVALLGLTGLARRYCSENVEQCQTSTEVLQFSTKLSKMLGNRCSADAKDEVKIISVLKALGNLGVMTAEARTKVADCAKDIKLPITVRLAAIQATRNNPCENQVKDNLLNILEGKNEDAEVRIAAYQGVMRCPCSHSLLRIQTLLNTEEVNQVGSYISSHLQNIRLNPTPGKENARRLVKKLSLDKSFPADLRKYSRNIAVSHFCNINNAGWDIDTNIVYAPKSFIPRSASMNLTLDLFGQSVNVFEIGMRAENLERLLEAYLGPDGVFDKEGVAGLLEKTTDSVSQFSENIWNRVASSTRSKRANIKTNELSNLDKIVNLKDKPSGIKLDAFLRVFGSEIGMYAYRGTANSQSRLDLVENVQSRIAQAFRDLIEGAKRVEIDVARSVMFLDTAATFPTVAGFPLRLAVNGTSTIGLGLESQMDLPALFKDPLNSNIKLKLNPLAVTELSASMTIDIAVAKTGIKMAATIHSSMAADFSARLQQGSTVEVKLDLPKSKITLIDFKSAVLLVQQTADKAERNKPVKIVNEATYARGGCSDRLSSVTGMRLCASSSVSIPRPLSDSSRDTAPAFPLSGSTSFAIVLEKTEPTMKGYLLSATTTQEGPKVTSFLMTFDTPGSKTNRKVSIKGLLTSAPTVTVKVDSKAPWGNLAVEAEMVNQADIKSVLVKVLTQEKREYYGKVQVAVTREDRKYSLATTVEAGWPQQPRAIILEGGFGHEIGRSVELSLKPSGPYAKLPYAFQVTVGREFSGTTQKVWLNNLEMTTPFGKALLSTEFSRQDKNYIAAFNMKYGTEQKMNAVNFNGHIQAATQPDKSLSYKTNVLYKSSRFPAMNIDLKWDILTSPTMLSNVLVLVHGPEVDHSTNRLYLNKQIQLKGFGTRDFVFENKLEVTYPRYALNLKVDQALKIDQRLAKGVMIIQMDNVKFVDGELALVIAPKDPKNLYELTAKLAYPGRTFSLVDTGRKIDSNSFSVSPVLEIQPGTKIELNGKASLIKDQNGMSINMDSEVRIRGYNSPVKVSHSFQYTGDMSSMTTSNKIEWDGQPQIVLDGKLFFRTRKMPAMELAFLWNNRLDAKLETRLSRAESKLDMDINLIRLGRRVKINSQHKFLGDTTSGSLNVAWDADRDASKQLVLDGTFTVSPSQRLIDLKSTVSVENRVFSVAFNGKLGSADFTNGDHTVRMELQLPTTKKMALVMSLFNVNQARTISNRLEVETQTPTGNTYQISMSNGVNDLDRNMYTYNANTDVTIKGTGIEDVKMRIDSKRTVRADKRNVEFKGLVIAPKWGQNIDSSISVEVTKDSFRVGSKYQRGPMLVTVDSAGKTTTQNGKRNVDGFVEVKAPKTSWQQTKIAMVSSYDITSISNFDISEKISIEYKSSKSITLDTKMKLSPSAADFSMMLETPFEVARRQGMIVSGRFEPTSPRSEGSLVVMWSSPSQRQAQEARVEFDMERRPGQTRFKLTTATPIKALESSELSFDIRSLEDSKIYEVDVVAGLSEDKAKLNGRINLNPAQREVDLTVTLPNYNPLRILVRIGSQASTYTVENRVDWGTGTFTVSGTTKYVSSDNFEVEMQIHSPELGINNFELKGTNKMQNNQRVMEFTVMRKSSTIASLKSVYAYKQDSTGVQISGTAQVSTPESPFSGSLKYSIENRKIESGDEKGILYKLEVDVTADEFVLNKVNSHLKLTNKEKSGSLVLCTSSNQCNEGSFSFKDTGSKAIVAKELHALVKTKKNNVEEIRGLRVKLSASANKFEHTAEILFDEAKKRLVGYKVYKKDSEFGLEIYTPKRITGAALEIVRGSGRQAVKSQFILTVWLDKTKAPERKLVISTTAESNKMGDMEGYSTSTIIKHPMLSRELEYKVEFHKLPSVKSGRDLFHFKLDADVMDPKHQRWTFETYVKNTLADRNGRNMTVDMELRSKGTDLAALLTIFGGRTAENVLLAGANLKLKEKERIEKELFLRLDASPRLAYLTLGSPAKQMTLEARMNTEDIVSYKRLQLSASTRVFGLSPTVYMLDMNTSPHVDIRVFSKGSPENYHQVVGGLLDDTRFELALIHQLNVQRKELAAVYVTLNSSSLLTERLTWKLDDLRTLRTAIRTRSEAIASEVSSVRRSLTPELKTYMLKWRSFGNFKNIYDKMATDYSKQLNQLKTEVEEDESMKAVVEMMEKITVVVKKLGERIEEITEQMGEKSDIVEAIEKAIENVIETLTERITESMKTARKTVAQLLEELSRYFEQWKIQYGQDQGIFTAIKNFYQVKSEKIREYVAKFKQVFDDRFRKLISWVESLRIGDRNILAIMKQAISNANMDILRERISSFLDETILLPTEEFVTEIVKAYPETTRTAYRYVKVPISKIRFYLRRTSQVTRNMSQVAESSVVDKGSFWKSFVGEVVVYDVENGEISYQLPLSRKVHSLRDLLNVFDAESSPLRGLAITSSLRSMYREMRAKYHPALASTRLNGYASLIGSKGIITFDKKSFDLSGGSCQYLLARDFLNMDFAVALNFEQPSGDRIRKSVIFTDGADQVEIKDEQVFINNKLLAVALPAKLKLKTITVQREENIVTVRRHSGAILRCDVVKDACTFELSPFYAGRTMGLWGTFSNEHADDMSEPNGKISKDMISFVNSWKINKSCKDNVQTVTDSRNVILQSIALSGVDSNVCDNLFEDKDSDLSSCFKIVSPVPYHDLCLMSALKAKKSEPAFQRHLESLIAGYRATCQRWDVSL</sequence>
<keyword evidence="6" id="KW-0445">Lipid transport</keyword>
<keyword evidence="8" id="KW-1015">Disulfide bond</keyword>
<dbReference type="SMART" id="SM00638">
    <property type="entry name" value="LPD_N"/>
    <property type="match status" value="1"/>
</dbReference>
<proteinExistence type="predicted"/>
<dbReference type="InterPro" id="IPR050733">
    <property type="entry name" value="Vitellogenin/Apolipophorin"/>
</dbReference>
<dbReference type="FunFam" id="2.30.230.10:FF:000011">
    <property type="entry name" value="Apolipophorins"/>
    <property type="match status" value="1"/>
</dbReference>
<dbReference type="Pfam" id="PF00094">
    <property type="entry name" value="VWD"/>
    <property type="match status" value="1"/>
</dbReference>
<dbReference type="InterPro" id="IPR015816">
    <property type="entry name" value="Vitellinogen_b-sht_N"/>
</dbReference>
<dbReference type="GO" id="GO:0045735">
    <property type="term" value="F:nutrient reservoir activity"/>
    <property type="evidence" value="ECO:0007669"/>
    <property type="project" value="UniProtKB-KW"/>
</dbReference>
<dbReference type="InterPro" id="IPR011030">
    <property type="entry name" value="Lipovitellin_superhlx_dom"/>
</dbReference>
<keyword evidence="5" id="KW-0758">Storage protein</keyword>
<dbReference type="InterPro" id="IPR015817">
    <property type="entry name" value="Vitellinogen_open_b-sht_sub1"/>
</dbReference>
<evidence type="ECO:0000313" key="11">
    <source>
        <dbReference type="EMBL" id="KZS06116.1"/>
    </source>
</evidence>
<evidence type="ECO:0000256" key="9">
    <source>
        <dbReference type="ARBA" id="ARBA00023180"/>
    </source>
</evidence>
<evidence type="ECO:0000256" key="7">
    <source>
        <dbReference type="ARBA" id="ARBA00023121"/>
    </source>
</evidence>
<comment type="subcellular location">
    <subcellularLocation>
        <location evidence="1">Secreted</location>
    </subcellularLocation>
</comment>
<dbReference type="Proteomes" id="UP000076858">
    <property type="component" value="Unassembled WGS sequence"/>
</dbReference>
<evidence type="ECO:0000256" key="3">
    <source>
        <dbReference type="ARBA" id="ARBA00022525"/>
    </source>
</evidence>
<dbReference type="InterPro" id="IPR001846">
    <property type="entry name" value="VWF_type-D"/>
</dbReference>
<keyword evidence="4" id="KW-0732">Signal</keyword>
<dbReference type="SMART" id="SM00216">
    <property type="entry name" value="VWD"/>
    <property type="match status" value="1"/>
</dbReference>
<gene>
    <name evidence="11" type="ORF">APZ42_030615</name>
</gene>
<organism evidence="11 12">
    <name type="scientific">Daphnia magna</name>
    <dbReference type="NCBI Taxonomy" id="35525"/>
    <lineage>
        <taxon>Eukaryota</taxon>
        <taxon>Metazoa</taxon>
        <taxon>Ecdysozoa</taxon>
        <taxon>Arthropoda</taxon>
        <taxon>Crustacea</taxon>
        <taxon>Branchiopoda</taxon>
        <taxon>Diplostraca</taxon>
        <taxon>Cladocera</taxon>
        <taxon>Anomopoda</taxon>
        <taxon>Daphniidae</taxon>
        <taxon>Daphnia</taxon>
    </lineage>
</organism>
<dbReference type="Gene3D" id="2.20.50.20">
    <property type="entry name" value="Lipovitellin. Chain A, domain 3"/>
    <property type="match status" value="1"/>
</dbReference>
<keyword evidence="3" id="KW-0964">Secreted</keyword>
<evidence type="ECO:0000256" key="4">
    <source>
        <dbReference type="ARBA" id="ARBA00022729"/>
    </source>
</evidence>
<dbReference type="Pfam" id="PF06448">
    <property type="entry name" value="DUF1081"/>
    <property type="match status" value="1"/>
</dbReference>
<protein>
    <submittedName>
        <fullName evidence="11">Retinoid-and fatty acid-binding glycoprotein</fullName>
    </submittedName>
</protein>
<keyword evidence="7" id="KW-0446">Lipid-binding</keyword>
<dbReference type="PROSITE" id="PS51211">
    <property type="entry name" value="VITELLOGENIN"/>
    <property type="match status" value="1"/>
</dbReference>
<dbReference type="InterPro" id="IPR015255">
    <property type="entry name" value="Vitellinogen_open_b-sht"/>
</dbReference>
<dbReference type="PANTHER" id="PTHR23345">
    <property type="entry name" value="VITELLOGENIN-RELATED"/>
    <property type="match status" value="1"/>
</dbReference>
<comment type="caution">
    <text evidence="11">The sequence shown here is derived from an EMBL/GenBank/DDBJ whole genome shotgun (WGS) entry which is preliminary data.</text>
</comment>
<name>A0A0P5VMR4_9CRUS</name>
<dbReference type="Pfam" id="PF01347">
    <property type="entry name" value="Vitellogenin_N"/>
    <property type="match status" value="1"/>
</dbReference>
<dbReference type="PROSITE" id="PS51233">
    <property type="entry name" value="VWFD"/>
    <property type="match status" value="1"/>
</dbReference>
<dbReference type="FunFam" id="2.20.80.10:FF:000006">
    <property type="entry name" value="Apolipophorins"/>
    <property type="match status" value="1"/>
</dbReference>
<dbReference type="Gene3D" id="2.20.80.10">
    <property type="entry name" value="Lipovitellin-phosvitin complex, chain A, domain 4"/>
    <property type="match status" value="1"/>
</dbReference>
<dbReference type="SUPFAM" id="SSF48431">
    <property type="entry name" value="Lipovitellin-phosvitin complex, superhelical domain"/>
    <property type="match status" value="1"/>
</dbReference>
<reference evidence="11 12" key="1">
    <citation type="submission" date="2016-03" db="EMBL/GenBank/DDBJ databases">
        <title>EvidentialGene: Evidence-directed Construction of Genes on Genomes.</title>
        <authorList>
            <person name="Gilbert D.G."/>
            <person name="Choi J.-H."/>
            <person name="Mockaitis K."/>
            <person name="Colbourne J."/>
            <person name="Pfrender M."/>
        </authorList>
    </citation>
    <scope>NUCLEOTIDE SEQUENCE [LARGE SCALE GENOMIC DNA]</scope>
    <source>
        <strain evidence="11 12">Xinb3</strain>
        <tissue evidence="11">Complete organism</tissue>
    </source>
</reference>